<dbReference type="InterPro" id="IPR038720">
    <property type="entry name" value="YprB_RNase_H-like_dom"/>
</dbReference>
<dbReference type="CDD" id="cd18808">
    <property type="entry name" value="SF1_C_Upf1"/>
    <property type="match status" value="1"/>
</dbReference>
<dbReference type="InterPro" id="IPR050534">
    <property type="entry name" value="Coronavir_polyprotein_1ab"/>
</dbReference>
<keyword evidence="1" id="KW-0547">Nucleotide-binding</keyword>
<dbReference type="InterPro" id="IPR041679">
    <property type="entry name" value="DNA2/NAM7-like_C"/>
</dbReference>
<proteinExistence type="predicted"/>
<dbReference type="GO" id="GO:0043139">
    <property type="term" value="F:5'-3' DNA helicase activity"/>
    <property type="evidence" value="ECO:0007669"/>
    <property type="project" value="TreeGrafter"/>
</dbReference>
<dbReference type="InterPro" id="IPR012337">
    <property type="entry name" value="RNaseH-like_sf"/>
</dbReference>
<evidence type="ECO:0000259" key="5">
    <source>
        <dbReference type="Pfam" id="PF13087"/>
    </source>
</evidence>
<dbReference type="SUPFAM" id="SSF53098">
    <property type="entry name" value="Ribonuclease H-like"/>
    <property type="match status" value="1"/>
</dbReference>
<reference evidence="7" key="1">
    <citation type="submission" date="2014-09" db="EMBL/GenBank/DDBJ databases">
        <authorList>
            <person name="GOMEZ-VALERO Laura"/>
        </authorList>
    </citation>
    <scope>NUCLEOTIDE SEQUENCE</scope>
    <source>
        <strain evidence="7">ATCC33218</strain>
    </source>
</reference>
<dbReference type="PANTHER" id="PTHR43788:SF8">
    <property type="entry name" value="DNA-BINDING PROTEIN SMUBP-2"/>
    <property type="match status" value="1"/>
</dbReference>
<dbReference type="GO" id="GO:0005524">
    <property type="term" value="F:ATP binding"/>
    <property type="evidence" value="ECO:0007669"/>
    <property type="project" value="UniProtKB-KW"/>
</dbReference>
<feature type="domain" description="YprB ribonuclease H-like" evidence="6">
    <location>
        <begin position="321"/>
        <end position="504"/>
    </location>
</feature>
<gene>
    <name evidence="7" type="ORF">LMI_0700</name>
    <name evidence="8" type="ORF">SAMN02982997_02261</name>
</gene>
<keyword evidence="4" id="KW-0067">ATP-binding</keyword>
<keyword evidence="3 7" id="KW-0347">Helicase</keyword>
<protein>
    <submittedName>
        <fullName evidence="7">Putative helicase</fullName>
    </submittedName>
</protein>
<evidence type="ECO:0000313" key="10">
    <source>
        <dbReference type="Proteomes" id="UP000182998"/>
    </source>
</evidence>
<reference evidence="9" key="2">
    <citation type="submission" date="2014-09" db="EMBL/GenBank/DDBJ databases">
        <authorList>
            <person name="Gomez-Valero L."/>
        </authorList>
    </citation>
    <scope>NUCLEOTIDE SEQUENCE [LARGE SCALE GENOMIC DNA]</scope>
    <source>
        <strain evidence="9">ATCC33218</strain>
    </source>
</reference>
<dbReference type="EMBL" id="FMVN01000011">
    <property type="protein sequence ID" value="SCY61824.1"/>
    <property type="molecule type" value="Genomic_DNA"/>
</dbReference>
<reference evidence="8 10" key="3">
    <citation type="submission" date="2016-10" db="EMBL/GenBank/DDBJ databases">
        <authorList>
            <person name="Varghese N."/>
            <person name="Submissions S."/>
        </authorList>
    </citation>
    <scope>NUCLEOTIDE SEQUENCE [LARGE SCALE GENOMIC DNA]</scope>
    <source>
        <strain evidence="8 10">ATCC 33218</strain>
    </source>
</reference>
<dbReference type="Proteomes" id="UP000182998">
    <property type="component" value="Unassembled WGS sequence"/>
</dbReference>
<dbReference type="EMBL" id="LN614830">
    <property type="protein sequence ID" value="CEG60024.1"/>
    <property type="molecule type" value="Genomic_DNA"/>
</dbReference>
<dbReference type="PATRIC" id="fig|451.8.peg.2289"/>
<keyword evidence="10" id="KW-1185">Reference proteome</keyword>
<evidence type="ECO:0000313" key="7">
    <source>
        <dbReference type="EMBL" id="CEG60024.1"/>
    </source>
</evidence>
<keyword evidence="2" id="KW-0378">Hydrolase</keyword>
<dbReference type="Gene3D" id="3.40.50.300">
    <property type="entry name" value="P-loop containing nucleotide triphosphate hydrolases"/>
    <property type="match status" value="2"/>
</dbReference>
<accession>A0A098GC09</accession>
<evidence type="ECO:0000256" key="4">
    <source>
        <dbReference type="ARBA" id="ARBA00022840"/>
    </source>
</evidence>
<dbReference type="KEGG" id="tmc:LMI_0700"/>
<evidence type="ECO:0000256" key="2">
    <source>
        <dbReference type="ARBA" id="ARBA00022801"/>
    </source>
</evidence>
<dbReference type="Proteomes" id="UP000032414">
    <property type="component" value="Chromosome I"/>
</dbReference>
<sequence length="1147" mass="129747">MEIFLYIEADQIIYSPSDLTLYLESPFASWMEHFALREPKILEFADEVDELLSVLQHKGGELERQILNKFIEQELTVVQIEKTENALKDTITAMQSGADVIYQAALSVAPFKGYADFLVKVEGQSHWGDFHYEVWDTKLSKTVKPLFLVQLCCYADMLETLQGCRPDKIAVVVGTGLPVRFSTNDYFYYYLNLKQRFLQTHRYFSSENRPNPADSSGWGRWFNYAQTILVEADHLCQIATITRNQIKKLNKAGIHTMQDIVETPIKHVKGMNPEVLTRLKAQAKIQKDSVGNQTPLYQIIPHEPGKKMGLSLLPSGSTLDIYFDIEGFPLEEGGLEYLWGATYFDDKGRRQYKDFWAHDAEQEKVAFRSFIEWVFERWQLDPHMHIYHYANYEIAACRKLMGRYGICEDMVDTLLRNEVFVDLYKIVKGSLLLGEPRYSIKNVEHLYRGQRDTEVGSGGDSIVVYERWCQSPDGETWETSNILKSIRDYNIDDCNSTQELVNWLRARQQETGIAYLGKTEIVPEPKDEKVLEVVRLRDKLLNKSNQLKTQGLEGQARIANLFAWVLEFHRREKKPMFWRLFDRLGSSHEELLDDIDCLALCERTNKPAYKLKPRDQNLCYEYRFDPNQEFKAASDKYIVLGQERADGKNISAEVIKKDSNLVEGLIVLKTGAALESVVTLIPDENINQEPIPAAIASVAKAYDQGQLENTAIYDFLMRRPPRITGLTPGSPIAPSHDSDERLNQIISVVKNLNNSYLTIQGPPGSGKTYTAKHVIAELLKLGKRIGIASNSHKAINHLLMSTAKYCKDENIQAYFACTKNTENQLSELGVTVYKNESIAGSLQSACVIGTTAWGFARADLEQAFDYLFIDEAGQVSVANLIGMSRSANNIILMGDQMQLGQPSQGNHPEGSGLSILDYLLHTTPTIPETMGVFLGTTYRMHSAVNNFISEAIYEGKLESALDNDRQRILVPNDYQGIMNQEAGIIPVPVGHEGNTQASDEEVECIVDLAKELMNRTFIAKDGSERCINWDDMLFVAPYNYQVNKLQLALGTQAKVGSVDKFQGQEAPIVFLSMCASNANESPRGIDFLFNKNRINVAISRAQCMAIVTYSPTILETIVNNIIQMGQINMFCRLIGGMHSKISKKYSE</sequence>
<dbReference type="PANTHER" id="PTHR43788">
    <property type="entry name" value="DNA2/NAM7 HELICASE FAMILY MEMBER"/>
    <property type="match status" value="1"/>
</dbReference>
<evidence type="ECO:0000256" key="1">
    <source>
        <dbReference type="ARBA" id="ARBA00022741"/>
    </source>
</evidence>
<dbReference type="SUPFAM" id="SSF52540">
    <property type="entry name" value="P-loop containing nucleoside triphosphate hydrolases"/>
    <property type="match status" value="1"/>
</dbReference>
<dbReference type="GO" id="GO:0016787">
    <property type="term" value="F:hydrolase activity"/>
    <property type="evidence" value="ECO:0007669"/>
    <property type="project" value="UniProtKB-KW"/>
</dbReference>
<evidence type="ECO:0000313" key="9">
    <source>
        <dbReference type="Proteomes" id="UP000032414"/>
    </source>
</evidence>
<dbReference type="Pfam" id="PF13482">
    <property type="entry name" value="RNase_H_2"/>
    <property type="match status" value="1"/>
</dbReference>
<dbReference type="InterPro" id="IPR019993">
    <property type="entry name" value="RecB_nuclease_TM0106_put"/>
</dbReference>
<dbReference type="STRING" id="451.B6N58_11885"/>
<dbReference type="Pfam" id="PF13604">
    <property type="entry name" value="AAA_30"/>
    <property type="match status" value="1"/>
</dbReference>
<evidence type="ECO:0000313" key="8">
    <source>
        <dbReference type="EMBL" id="SCY61824.1"/>
    </source>
</evidence>
<organism evidence="7 9">
    <name type="scientific">Legionella micdadei</name>
    <name type="common">Tatlockia micdadei</name>
    <dbReference type="NCBI Taxonomy" id="451"/>
    <lineage>
        <taxon>Bacteria</taxon>
        <taxon>Pseudomonadati</taxon>
        <taxon>Pseudomonadota</taxon>
        <taxon>Gammaproteobacteria</taxon>
        <taxon>Legionellales</taxon>
        <taxon>Legionellaceae</taxon>
        <taxon>Legionella</taxon>
    </lineage>
</organism>
<feature type="domain" description="DNA2/NAM7 helicase-like C-terminal" evidence="5">
    <location>
        <begin position="930"/>
        <end position="1107"/>
    </location>
</feature>
<dbReference type="AlphaFoldDB" id="A0A098GC09"/>
<dbReference type="InterPro" id="IPR047187">
    <property type="entry name" value="SF1_C_Upf1"/>
</dbReference>
<dbReference type="CDD" id="cd17934">
    <property type="entry name" value="DEXXQc_Upf1-like"/>
    <property type="match status" value="1"/>
</dbReference>
<dbReference type="Pfam" id="PF13087">
    <property type="entry name" value="AAA_12"/>
    <property type="match status" value="1"/>
</dbReference>
<dbReference type="HOGENOM" id="CLU_008884_0_0_6"/>
<name>A0A098GC09_LEGMI</name>
<dbReference type="InterPro" id="IPR027417">
    <property type="entry name" value="P-loop_NTPase"/>
</dbReference>
<evidence type="ECO:0000256" key="3">
    <source>
        <dbReference type="ARBA" id="ARBA00022806"/>
    </source>
</evidence>
<dbReference type="NCBIfam" id="TIGR03491">
    <property type="entry name" value="TM0106 family RecB-like putative nuclease"/>
    <property type="match status" value="1"/>
</dbReference>
<evidence type="ECO:0000259" key="6">
    <source>
        <dbReference type="Pfam" id="PF13482"/>
    </source>
</evidence>